<name>A0A2D1TV73_9ACTN</name>
<dbReference type="Gene3D" id="3.40.50.1000">
    <property type="entry name" value="HAD superfamily/HAD-like"/>
    <property type="match status" value="1"/>
</dbReference>
<dbReference type="InterPro" id="IPR023198">
    <property type="entry name" value="PGP-like_dom2"/>
</dbReference>
<dbReference type="SFLD" id="SFLDG01135">
    <property type="entry name" value="C1.5.6:_HAD__Beta-PGM__Phospha"/>
    <property type="match status" value="1"/>
</dbReference>
<evidence type="ECO:0000256" key="3">
    <source>
        <dbReference type="ARBA" id="ARBA00022723"/>
    </source>
</evidence>
<dbReference type="GO" id="GO:0003824">
    <property type="term" value="F:catalytic activity"/>
    <property type="evidence" value="ECO:0007669"/>
    <property type="project" value="UniProtKB-ARBA"/>
</dbReference>
<dbReference type="GO" id="GO:0046872">
    <property type="term" value="F:metal ion binding"/>
    <property type="evidence" value="ECO:0007669"/>
    <property type="project" value="UniProtKB-KW"/>
</dbReference>
<dbReference type="InterPro" id="IPR006439">
    <property type="entry name" value="HAD-SF_hydro_IA"/>
</dbReference>
<dbReference type="NCBIfam" id="TIGR01509">
    <property type="entry name" value="HAD-SF-IA-v3"/>
    <property type="match status" value="1"/>
</dbReference>
<gene>
    <name evidence="6" type="ORF">CSV91_01205</name>
</gene>
<evidence type="ECO:0000256" key="2">
    <source>
        <dbReference type="ARBA" id="ARBA00006171"/>
    </source>
</evidence>
<dbReference type="Pfam" id="PF00702">
    <property type="entry name" value="Hydrolase"/>
    <property type="match status" value="1"/>
</dbReference>
<accession>A0A2D1TV73</accession>
<dbReference type="EMBL" id="CP024160">
    <property type="protein sequence ID" value="ATP53273.1"/>
    <property type="molecule type" value="Genomic_DNA"/>
</dbReference>
<dbReference type="SUPFAM" id="SSF56784">
    <property type="entry name" value="HAD-like"/>
    <property type="match status" value="1"/>
</dbReference>
<dbReference type="InterPro" id="IPR036412">
    <property type="entry name" value="HAD-like_sf"/>
</dbReference>
<protein>
    <recommendedName>
        <fullName evidence="8">HAD family phosphatase</fullName>
    </recommendedName>
</protein>
<evidence type="ECO:0000313" key="6">
    <source>
        <dbReference type="EMBL" id="ATP53273.1"/>
    </source>
</evidence>
<dbReference type="NCBIfam" id="TIGR01549">
    <property type="entry name" value="HAD-SF-IA-v1"/>
    <property type="match status" value="1"/>
</dbReference>
<dbReference type="SFLD" id="SFLDG01129">
    <property type="entry name" value="C1.5:_HAD__Beta-PGM__Phosphata"/>
    <property type="match status" value="1"/>
</dbReference>
<dbReference type="Gene3D" id="1.10.150.240">
    <property type="entry name" value="Putative phosphatase, domain 2"/>
    <property type="match status" value="1"/>
</dbReference>
<keyword evidence="5" id="KW-0119">Carbohydrate metabolism</keyword>
<dbReference type="InterPro" id="IPR051600">
    <property type="entry name" value="Beta-PGM-like"/>
</dbReference>
<evidence type="ECO:0000313" key="7">
    <source>
        <dbReference type="Proteomes" id="UP000225608"/>
    </source>
</evidence>
<keyword evidence="3" id="KW-0479">Metal-binding</keyword>
<reference evidence="6 7" key="1">
    <citation type="submission" date="2017-10" db="EMBL/GenBank/DDBJ databases">
        <title>Complete genome sequence of Collinsella aerofaciens isolated from the gut of a healthy adult Indian.</title>
        <authorList>
            <person name="Bag S."/>
            <person name="Ghosh T.S."/>
            <person name="Das B."/>
        </authorList>
    </citation>
    <scope>NUCLEOTIDE SEQUENCE [LARGE SCALE GENOMIC DNA]</scope>
    <source>
        <strain evidence="7">indica</strain>
    </source>
</reference>
<keyword evidence="4" id="KW-0460">Magnesium</keyword>
<dbReference type="AlphaFoldDB" id="A0A2D1TV73"/>
<organism evidence="6 7">
    <name type="scientific">Collinsella aerofaciens</name>
    <dbReference type="NCBI Taxonomy" id="74426"/>
    <lineage>
        <taxon>Bacteria</taxon>
        <taxon>Bacillati</taxon>
        <taxon>Actinomycetota</taxon>
        <taxon>Coriobacteriia</taxon>
        <taxon>Coriobacteriales</taxon>
        <taxon>Coriobacteriaceae</taxon>
        <taxon>Collinsella</taxon>
    </lineage>
</organism>
<dbReference type="SFLD" id="SFLDS00003">
    <property type="entry name" value="Haloacid_Dehalogenase"/>
    <property type="match status" value="1"/>
</dbReference>
<dbReference type="KEGG" id="caer:CSV91_01205"/>
<dbReference type="PRINTS" id="PR00413">
    <property type="entry name" value="HADHALOGNASE"/>
</dbReference>
<dbReference type="PANTHER" id="PTHR46193:SF18">
    <property type="entry name" value="HEXITOL PHOSPHATASE B"/>
    <property type="match status" value="1"/>
</dbReference>
<sequence>MVRAPAYRRPFVREGAVSAFPFDAVIFDMDGVIVDTEYYYLGETAAFAKELGLNLTQEELNGQVGTSHQFFLRMLVDWFERAGKGHFTGEEALARWDEWAHKRPRDYQALINPGAVDTIRELPRRGVRVALASSSPMDSIEEVLNACGLSDAFEYVVSGEQFKESKPEPDIYLHALDLLGLPANRCCCVEDSVPGITAGKRAGLTVIAKREERFGFSQDAADKIIDQLPDLLELA</sequence>
<evidence type="ECO:0008006" key="8">
    <source>
        <dbReference type="Google" id="ProtNLM"/>
    </source>
</evidence>
<evidence type="ECO:0000256" key="5">
    <source>
        <dbReference type="ARBA" id="ARBA00023277"/>
    </source>
</evidence>
<comment type="cofactor">
    <cofactor evidence="1">
        <name>Mg(2+)</name>
        <dbReference type="ChEBI" id="CHEBI:18420"/>
    </cofactor>
</comment>
<dbReference type="Proteomes" id="UP000225608">
    <property type="component" value="Chromosome"/>
</dbReference>
<evidence type="ECO:0000256" key="4">
    <source>
        <dbReference type="ARBA" id="ARBA00022842"/>
    </source>
</evidence>
<comment type="similarity">
    <text evidence="2">Belongs to the HAD-like hydrolase superfamily. CbbY/CbbZ/Gph/YieH family.</text>
</comment>
<proteinExistence type="inferred from homology"/>
<evidence type="ECO:0000256" key="1">
    <source>
        <dbReference type="ARBA" id="ARBA00001946"/>
    </source>
</evidence>
<dbReference type="InterPro" id="IPR023214">
    <property type="entry name" value="HAD_sf"/>
</dbReference>
<dbReference type="PANTHER" id="PTHR46193">
    <property type="entry name" value="6-PHOSPHOGLUCONATE PHOSPHATASE"/>
    <property type="match status" value="1"/>
</dbReference>